<feature type="compositionally biased region" description="Low complexity" evidence="1">
    <location>
        <begin position="172"/>
        <end position="195"/>
    </location>
</feature>
<dbReference type="Pfam" id="PF08524">
    <property type="entry name" value="rRNA_processing"/>
    <property type="match status" value="1"/>
</dbReference>
<sequence length="295" mass="32948">MKHQGGLSLERFARAKSSGYDKRTVLEKAHKKKLNKIGKYKRLLHRMETQGKAAHDRTLDVKDNVEALEQELFGTGDKRPREQQGSAQQPGKKAKQQHTQGMKSHAVKPVPKQQAAHDSDDEELQGSEDAGPSSDDQGAGSEEPGSAGDEEEEQQAWQKRSQGHAGPSGLAQKHQQQSGKQQQQQQDRKQAQQQQEEGDKDKAHAAPGSKHGGGEEQPRHLSRGQRLAQEAAARKAEKQAAREEAAKRRAEHEAKVAAAQKLRQAEKRQFFKRTRTGQPLMRYRMEKILNQLAHS</sequence>
<evidence type="ECO:0000256" key="1">
    <source>
        <dbReference type="SAM" id="MobiDB-lite"/>
    </source>
</evidence>
<dbReference type="GO" id="GO:0005634">
    <property type="term" value="C:nucleus"/>
    <property type="evidence" value="ECO:0007669"/>
    <property type="project" value="TreeGrafter"/>
</dbReference>
<feature type="compositionally biased region" description="Basic and acidic residues" evidence="1">
    <location>
        <begin position="232"/>
        <end position="255"/>
    </location>
</feature>
<feature type="region of interest" description="Disordered" evidence="1">
    <location>
        <begin position="68"/>
        <end position="257"/>
    </location>
</feature>
<gene>
    <name evidence="2" type="ORF">CLEI1391_LOCUS8789</name>
</gene>
<organism evidence="2">
    <name type="scientific">Chlamydomonas leiostraca</name>
    <dbReference type="NCBI Taxonomy" id="1034604"/>
    <lineage>
        <taxon>Eukaryota</taxon>
        <taxon>Viridiplantae</taxon>
        <taxon>Chlorophyta</taxon>
        <taxon>core chlorophytes</taxon>
        <taxon>Chlorophyceae</taxon>
        <taxon>CS clade</taxon>
        <taxon>Chlamydomonadales</taxon>
        <taxon>Chlamydomonadaceae</taxon>
        <taxon>Chlamydomonas</taxon>
    </lineage>
</organism>
<dbReference type="AlphaFoldDB" id="A0A7S0WRI4"/>
<proteinExistence type="predicted"/>
<reference evidence="2" key="1">
    <citation type="submission" date="2021-01" db="EMBL/GenBank/DDBJ databases">
        <authorList>
            <person name="Corre E."/>
            <person name="Pelletier E."/>
            <person name="Niang G."/>
            <person name="Scheremetjew M."/>
            <person name="Finn R."/>
            <person name="Kale V."/>
            <person name="Holt S."/>
            <person name="Cochrane G."/>
            <person name="Meng A."/>
            <person name="Brown T."/>
            <person name="Cohen L."/>
        </authorList>
    </citation>
    <scope>NUCLEOTIDE SEQUENCE</scope>
    <source>
        <strain evidence="2">SAG 11-49</strain>
    </source>
</reference>
<dbReference type="InterPro" id="IPR013730">
    <property type="entry name" value="Fyv7/TAP26"/>
</dbReference>
<evidence type="ECO:0008006" key="3">
    <source>
        <dbReference type="Google" id="ProtNLM"/>
    </source>
</evidence>
<dbReference type="PANTHER" id="PTHR15657:SF1">
    <property type="entry name" value="THYROID TRANSCRIPTION FACTOR 1-ASSOCIATED PROTEIN 26"/>
    <property type="match status" value="1"/>
</dbReference>
<dbReference type="EMBL" id="HBFB01015681">
    <property type="protein sequence ID" value="CAD8678939.1"/>
    <property type="molecule type" value="Transcribed_RNA"/>
</dbReference>
<accession>A0A7S0WRI4</accession>
<protein>
    <recommendedName>
        <fullName evidence="3">rRNA-processing protein FYV7</fullName>
    </recommendedName>
</protein>
<evidence type="ECO:0000313" key="2">
    <source>
        <dbReference type="EMBL" id="CAD8678939.1"/>
    </source>
</evidence>
<dbReference type="PANTHER" id="PTHR15657">
    <property type="entry name" value="THYROID TRANSCRIPTION FACTOR 1-ASSOCIATED PROTEIN 26"/>
    <property type="match status" value="1"/>
</dbReference>
<name>A0A7S0WRI4_9CHLO</name>
<feature type="compositionally biased region" description="Low complexity" evidence="1">
    <location>
        <begin position="138"/>
        <end position="147"/>
    </location>
</feature>
<feature type="region of interest" description="Disordered" evidence="1">
    <location>
        <begin position="1"/>
        <end position="27"/>
    </location>
</feature>